<evidence type="ECO:0000256" key="10">
    <source>
        <dbReference type="ARBA" id="ARBA00023201"/>
    </source>
</evidence>
<organism evidence="14 15">
    <name type="scientific">Biomphalaria glabrata</name>
    <name type="common">Bloodfluke planorb</name>
    <name type="synonym">Freshwater snail</name>
    <dbReference type="NCBI Taxonomy" id="6526"/>
    <lineage>
        <taxon>Eukaryota</taxon>
        <taxon>Metazoa</taxon>
        <taxon>Spiralia</taxon>
        <taxon>Lophotrochozoa</taxon>
        <taxon>Mollusca</taxon>
        <taxon>Gastropoda</taxon>
        <taxon>Heterobranchia</taxon>
        <taxon>Euthyneura</taxon>
        <taxon>Panpulmonata</taxon>
        <taxon>Hygrophila</taxon>
        <taxon>Lymnaeoidea</taxon>
        <taxon>Planorbidae</taxon>
        <taxon>Biomphalaria</taxon>
    </lineage>
</organism>
<protein>
    <submittedName>
        <fullName evidence="15">Sodium-coupled monocarboxylate transporter 1-like</fullName>
    </submittedName>
</protein>
<feature type="transmembrane region" description="Helical" evidence="13">
    <location>
        <begin position="442"/>
        <end position="464"/>
    </location>
</feature>
<dbReference type="PANTHER" id="PTHR42985:SF40">
    <property type="entry name" value="LD47995P-RELATED"/>
    <property type="match status" value="1"/>
</dbReference>
<evidence type="ECO:0000313" key="14">
    <source>
        <dbReference type="Proteomes" id="UP001165740"/>
    </source>
</evidence>
<evidence type="ECO:0000256" key="8">
    <source>
        <dbReference type="ARBA" id="ARBA00023065"/>
    </source>
</evidence>
<dbReference type="RefSeq" id="XP_055873438.1">
    <property type="nucleotide sequence ID" value="XM_056017463.1"/>
</dbReference>
<evidence type="ECO:0000256" key="5">
    <source>
        <dbReference type="ARBA" id="ARBA00022692"/>
    </source>
</evidence>
<feature type="transmembrane region" description="Helical" evidence="13">
    <location>
        <begin position="83"/>
        <end position="106"/>
    </location>
</feature>
<feature type="transmembrane region" description="Helical" evidence="13">
    <location>
        <begin position="52"/>
        <end position="71"/>
    </location>
</feature>
<accession>A0A9W2ZER7</accession>
<dbReference type="NCBIfam" id="TIGR00813">
    <property type="entry name" value="sss"/>
    <property type="match status" value="1"/>
</dbReference>
<dbReference type="GO" id="GO:0005886">
    <property type="term" value="C:plasma membrane"/>
    <property type="evidence" value="ECO:0007669"/>
    <property type="project" value="UniProtKB-SubCell"/>
</dbReference>
<comment type="subcellular location">
    <subcellularLocation>
        <location evidence="1">Cell membrane</location>
        <topology evidence="1">Multi-pass membrane protein</topology>
    </subcellularLocation>
</comment>
<keyword evidence="3" id="KW-0813">Transport</keyword>
<evidence type="ECO:0000256" key="3">
    <source>
        <dbReference type="ARBA" id="ARBA00022448"/>
    </source>
</evidence>
<name>A0A9W2ZER7_BIOGL</name>
<evidence type="ECO:0000256" key="13">
    <source>
        <dbReference type="SAM" id="Phobius"/>
    </source>
</evidence>
<feature type="transmembrane region" description="Helical" evidence="13">
    <location>
        <begin position="159"/>
        <end position="177"/>
    </location>
</feature>
<dbReference type="Pfam" id="PF00474">
    <property type="entry name" value="SSF"/>
    <property type="match status" value="1"/>
</dbReference>
<feature type="region of interest" description="Disordered" evidence="12">
    <location>
        <begin position="677"/>
        <end position="706"/>
    </location>
</feature>
<feature type="transmembrane region" description="Helical" evidence="13">
    <location>
        <begin position="384"/>
        <end position="407"/>
    </location>
</feature>
<comment type="similarity">
    <text evidence="2 11">Belongs to the sodium:solute symporter (SSF) (TC 2.A.21) family.</text>
</comment>
<feature type="transmembrane region" description="Helical" evidence="13">
    <location>
        <begin position="126"/>
        <end position="147"/>
    </location>
</feature>
<dbReference type="OMA" id="TQGEYLM"/>
<keyword evidence="6 13" id="KW-1133">Transmembrane helix</keyword>
<keyword evidence="8" id="KW-0406">Ion transport</keyword>
<dbReference type="GO" id="GO:0006814">
    <property type="term" value="P:sodium ion transport"/>
    <property type="evidence" value="ECO:0007669"/>
    <property type="project" value="UniProtKB-KW"/>
</dbReference>
<evidence type="ECO:0000256" key="2">
    <source>
        <dbReference type="ARBA" id="ARBA00006434"/>
    </source>
</evidence>
<keyword evidence="5 13" id="KW-0812">Transmembrane</keyword>
<keyword evidence="14" id="KW-1185">Reference proteome</keyword>
<feature type="transmembrane region" description="Helical" evidence="13">
    <location>
        <begin position="413"/>
        <end position="435"/>
    </location>
</feature>
<evidence type="ECO:0000256" key="9">
    <source>
        <dbReference type="ARBA" id="ARBA00023136"/>
    </source>
</evidence>
<evidence type="ECO:0000256" key="1">
    <source>
        <dbReference type="ARBA" id="ARBA00004651"/>
    </source>
</evidence>
<reference evidence="15" key="1">
    <citation type="submission" date="2025-08" db="UniProtKB">
        <authorList>
            <consortium name="RefSeq"/>
        </authorList>
    </citation>
    <scope>IDENTIFICATION</scope>
</reference>
<dbReference type="InterPro" id="IPR001734">
    <property type="entry name" value="Na/solute_symporter"/>
</dbReference>
<evidence type="ECO:0000256" key="11">
    <source>
        <dbReference type="RuleBase" id="RU362091"/>
    </source>
</evidence>
<keyword evidence="4" id="KW-1003">Cell membrane</keyword>
<evidence type="ECO:0000256" key="6">
    <source>
        <dbReference type="ARBA" id="ARBA00022989"/>
    </source>
</evidence>
<dbReference type="GeneID" id="106069248"/>
<evidence type="ECO:0000256" key="12">
    <source>
        <dbReference type="SAM" id="MobiDB-lite"/>
    </source>
</evidence>
<feature type="transmembrane region" description="Helical" evidence="13">
    <location>
        <begin position="189"/>
        <end position="208"/>
    </location>
</feature>
<evidence type="ECO:0000256" key="7">
    <source>
        <dbReference type="ARBA" id="ARBA00023053"/>
    </source>
</evidence>
<dbReference type="PROSITE" id="PS50283">
    <property type="entry name" value="NA_SOLUT_SYMP_3"/>
    <property type="match status" value="1"/>
</dbReference>
<keyword evidence="9 13" id="KW-0472">Membrane</keyword>
<evidence type="ECO:0000313" key="15">
    <source>
        <dbReference type="RefSeq" id="XP_055873438.1"/>
    </source>
</evidence>
<proteinExistence type="inferred from homology"/>
<gene>
    <name evidence="15" type="primary">LOC106069248</name>
</gene>
<keyword evidence="7" id="KW-0915">Sodium</keyword>
<evidence type="ECO:0000256" key="4">
    <source>
        <dbReference type="ARBA" id="ARBA00022475"/>
    </source>
</evidence>
<dbReference type="PANTHER" id="PTHR42985">
    <property type="entry name" value="SODIUM-COUPLED MONOCARBOXYLATE TRANSPORTER"/>
    <property type="match status" value="1"/>
</dbReference>
<feature type="transmembrane region" description="Helical" evidence="13">
    <location>
        <begin position="531"/>
        <end position="552"/>
    </location>
</feature>
<dbReference type="InterPro" id="IPR038377">
    <property type="entry name" value="Na/Glc_symporter_sf"/>
</dbReference>
<feature type="transmembrane region" description="Helical" evidence="13">
    <location>
        <begin position="279"/>
        <end position="306"/>
    </location>
</feature>
<feature type="transmembrane region" description="Helical" evidence="13">
    <location>
        <begin position="240"/>
        <end position="258"/>
    </location>
</feature>
<dbReference type="GO" id="GO:0015293">
    <property type="term" value="F:symporter activity"/>
    <property type="evidence" value="ECO:0007669"/>
    <property type="project" value="TreeGrafter"/>
</dbReference>
<dbReference type="Proteomes" id="UP001165740">
    <property type="component" value="Chromosome 18"/>
</dbReference>
<dbReference type="OrthoDB" id="6132759at2759"/>
<keyword evidence="10" id="KW-0739">Sodium transport</keyword>
<dbReference type="AlphaFoldDB" id="A0A9W2ZER7"/>
<dbReference type="Gene3D" id="1.20.1730.10">
    <property type="entry name" value="Sodium/glucose cotransporter"/>
    <property type="match status" value="1"/>
</dbReference>
<dbReference type="InterPro" id="IPR051163">
    <property type="entry name" value="Sodium:Solute_Symporter_SSF"/>
</dbReference>
<dbReference type="CDD" id="cd11492">
    <property type="entry name" value="SLC5sbd_NIS-SMVT"/>
    <property type="match status" value="1"/>
</dbReference>
<feature type="transmembrane region" description="Helical" evidence="13">
    <location>
        <begin position="13"/>
        <end position="32"/>
    </location>
</feature>
<sequence>MLSVQNAFVVWDYVVFAAMLVISMGIGIWFALRGGRQKTQGEYLMANRNMSILPVAISILVSFMSAILILGNPAEMYTQGTEFYITLIGMVIGITGASLLFVPLLFPLKLTSVFEYLEVRFNSKSARLVGTFLMVLTQIIYMGLASFAPATAFEAVTEIPVWATILVTGAVGTLYTTIGGMKAVIWTDVFQSFIMLAGILSIVIQGTLKVGSLSNVWDINNKWERIKFFNFDTDPRVRHTFWNMVIGSALAWFGTYGISQASVQRYSSLPTLNNARISILLNMIGVFVLVTLTCIAGLVLFAYYAAQQCDPLGQKLVDNANQLVPYFVMETLGYPGIPGLFIACLFSGALSSVSSSLNALGAITWEDILKPRFDKSLTEYQKTIVTKITVCIYGCLAIGVSFVAQLLEGHVLQAAASLIGSASGPLTGMFILGAFFPWANSYGVITGAFAGLGLSFWLAIGSYVNGIHLPKKPFPKGTCPVFFNHNSNYTTSTMSYLANTTLTTASYVSTQFIPNTQRTGLDGFYAISYQWFTPLGVITAVVVGLLVSLITGPNSLSDVPTKYQIPLVSRLCCCCPRSWQHWLNCKRDFKQPEEIRCEEKDKEIIVEDPKIKAISDGVVNNAFIPDNGTVVPVVDKLLNGQIELKAKDEELNFDSNDLKSSVRSQEQETQFVHYETERTAPVIPTPRMRAAPLREPSDSDVINERL</sequence>